<feature type="domain" description="USP" evidence="2">
    <location>
        <begin position="1623"/>
        <end position="1945"/>
    </location>
</feature>
<evidence type="ECO:0000313" key="3">
    <source>
        <dbReference type="EMBL" id="KIW49124.1"/>
    </source>
</evidence>
<dbReference type="GO" id="GO:0004843">
    <property type="term" value="F:cysteine-type deubiquitinase activity"/>
    <property type="evidence" value="ECO:0007669"/>
    <property type="project" value="InterPro"/>
</dbReference>
<dbReference type="Pfam" id="PF00443">
    <property type="entry name" value="UCH"/>
    <property type="match status" value="1"/>
</dbReference>
<evidence type="ECO:0000259" key="2">
    <source>
        <dbReference type="PROSITE" id="PS50235"/>
    </source>
</evidence>
<feature type="region of interest" description="Disordered" evidence="1">
    <location>
        <begin position="2515"/>
        <end position="2539"/>
    </location>
</feature>
<dbReference type="PROSITE" id="PS50235">
    <property type="entry name" value="USP_3"/>
    <property type="match status" value="1"/>
</dbReference>
<name>A0A0D2EMP2_9EURO</name>
<feature type="compositionally biased region" description="Polar residues" evidence="1">
    <location>
        <begin position="118"/>
        <end position="128"/>
    </location>
</feature>
<dbReference type="InterPro" id="IPR001394">
    <property type="entry name" value="Peptidase_C19_UCH"/>
</dbReference>
<dbReference type="GeneID" id="25332741"/>
<dbReference type="OrthoDB" id="420187at2759"/>
<dbReference type="GO" id="GO:0005634">
    <property type="term" value="C:nucleus"/>
    <property type="evidence" value="ECO:0007669"/>
    <property type="project" value="TreeGrafter"/>
</dbReference>
<feature type="compositionally biased region" description="Basic and acidic residues" evidence="1">
    <location>
        <begin position="10"/>
        <end position="37"/>
    </location>
</feature>
<keyword evidence="4" id="KW-1185">Reference proteome</keyword>
<dbReference type="STRING" id="348802.A0A0D2EMP2"/>
<dbReference type="GO" id="GO:0005829">
    <property type="term" value="C:cytosol"/>
    <property type="evidence" value="ECO:0007669"/>
    <property type="project" value="TreeGrafter"/>
</dbReference>
<accession>A0A0D2EMP2</accession>
<feature type="compositionally biased region" description="Polar residues" evidence="1">
    <location>
        <begin position="41"/>
        <end position="50"/>
    </location>
</feature>
<dbReference type="PROSITE" id="PS00973">
    <property type="entry name" value="USP_2"/>
    <property type="match status" value="1"/>
</dbReference>
<dbReference type="Pfam" id="PF12030">
    <property type="entry name" value="DUF3517"/>
    <property type="match status" value="1"/>
</dbReference>
<evidence type="ECO:0000313" key="4">
    <source>
        <dbReference type="Proteomes" id="UP000054342"/>
    </source>
</evidence>
<dbReference type="SUPFAM" id="SSF54001">
    <property type="entry name" value="Cysteine proteinases"/>
    <property type="match status" value="1"/>
</dbReference>
<dbReference type="InterPro" id="IPR038765">
    <property type="entry name" value="Papain-like_cys_pep_sf"/>
</dbReference>
<dbReference type="RefSeq" id="XP_013309708.1">
    <property type="nucleotide sequence ID" value="XM_013454254.1"/>
</dbReference>
<dbReference type="InterPro" id="IPR050164">
    <property type="entry name" value="Peptidase_C19"/>
</dbReference>
<dbReference type="EMBL" id="KN847323">
    <property type="protein sequence ID" value="KIW49124.1"/>
    <property type="molecule type" value="Genomic_DNA"/>
</dbReference>
<feature type="region of interest" description="Disordered" evidence="1">
    <location>
        <begin position="1"/>
        <end position="128"/>
    </location>
</feature>
<gene>
    <name evidence="3" type="ORF">PV05_10833</name>
</gene>
<protein>
    <recommendedName>
        <fullName evidence="2">USP domain-containing protein</fullName>
    </recommendedName>
</protein>
<evidence type="ECO:0000256" key="1">
    <source>
        <dbReference type="SAM" id="MobiDB-lite"/>
    </source>
</evidence>
<dbReference type="SUPFAM" id="SSF48371">
    <property type="entry name" value="ARM repeat"/>
    <property type="match status" value="1"/>
</dbReference>
<dbReference type="Gene3D" id="3.90.70.10">
    <property type="entry name" value="Cysteine proteinases"/>
    <property type="match status" value="1"/>
</dbReference>
<feature type="compositionally biased region" description="Polar residues" evidence="1">
    <location>
        <begin position="88"/>
        <end position="110"/>
    </location>
</feature>
<feature type="compositionally biased region" description="Low complexity" evidence="1">
    <location>
        <begin position="157"/>
        <end position="167"/>
    </location>
</feature>
<sequence length="2539" mass="286202">MSSSISDSSTRNRSDSTEGSELPEHEHKRPRLSETKPDGTQVMSDLQQTDGDLAPPVPAFNSACSNVEGSPARTPPLPPRPAGAATAMSPTSRVTIQTRPLSSQSVTQPTVDAANAEMPTSNPSDSTSQGLILGVDGAQDFNRTSIAEPESTEHPETISISSSPSKSPEIEVAEVEDFDQDPTQTRWTGRVGGSAGTSVLKSIQPHHVRRTFPYTGEAPGDARRAIAEISNRFQYGGAQDGEIFLRVKDWLVDFVDTCVEFPSRLFEEDREFWLRLPDLIENLLRRDTGPPAQARVEDLVDYFVAYAHLTKLIMDYDAQCLQALSPDGDSRILKDFNFKSHPYFQPLIWMLQTSGIPFYDALRGTMNFEISQLLAPVLDRVGDNRVALLPSVSGLLSALYPFLPKKPEWVKHLYSLLIVTNHAMKPLTAAVSEPTFQASTFTQLDQIRDDAADIMLKVDNAIQQAIVKQAPWLHIESANKIFEHLNPIVAVIAVEVPKIGQDIIASAGVGFVDGDLTDLPSTMPQAWKFKTLRKFITNGRMELRVYGVDTMSNDLIQVYKERIIGRPPPATADPLVRFLVKFIQENQLIDYIVGVDSHPQLIRRSHNVVGFLCVSGTYADSTTDNIWKTILESQDPRTVHEVFNLLSNCHVYDLHALSYICKKLLNYPFERFDAHVLQFTVGLLEKIRSHGESSSQQDTDPVIRQLFIRLLREASMEENLALEQAGVIRKEFSRHLGTALSLGLIEAGTISIDDEELSHIISEATENLRAHNKYSSGDVLVLTTLIPMLRRDTLPDMVAKFDLIGLLVADLAYIRNQFELSLLRDNVPVASFEVAYDVRASLLYVLMLLAPDTFSEASVESLWSSFFTAEKLPPSVRARAWDTLTHVMRMRQVKDPNPVLDLIIDKHLQSLGSQDYDDRLLEFLKISVSYTIRHSPQTPPDAEDVVVIPGIDRIWRVMLEAPPNTVENQATDFIIQQYLDHQLITRRSRPVIDATHSSLVDRCVRQVMASASKLKSYTDGTMSGEDEPMVIIASEQEIRAEELRFDRSLLFLRSFLEGMKSRPRYSPTPGQQAQGLPGFLSKKGENVQVNIQIFGSKYVSPDMQKVEFGSENTGDDLWKYISEASGFTDFTVYHFGQGIELAGRGETLAELKASTGLFMVRKTANSPENVPTRTTRASSPVDNKIMHHFDDLYDLLDADERLSREVYGFLSLFPAQAELIRLIRSKEKSPMELLPSDKPFKLLYCARALLSCIEDESFSSTPDTHFLVYSVRTILAILAKLDLSDPTNPLQMSIVHGLIQALLLAFRAKVPPETSREYIEDRLDFSCQISRMLYFSLGSDNTGSDEVSTSAMVRLILEAFTEACLHDDRTWDYVDANKQFEGLIMLAFVTDPRADVRRSLLEVVVGLTGAVGTKIHLKINNPRAPRSRFPASVVEACLSHLWTALVETLPRACDHAEQCAEICETVLVILRRIGKSFSAERLHNQFVQWSSIFIEHEHHETVGQPLRDHVVASLTKLLHECCKLLRNNEALPHSNRLIDKIISRFLFPALSESGTLTESSLALPVLDGTVREGLYNLILALCQGPQDMATIVARLHDDLLQQDFFEPLYAHERQSLRSEVGYAGLRNLSNTCYLNSLFTQLFMNVQFREFFLNAENFDESRQKLVRELAKVFAYMQNSYEKSIDPSGAVEAITTYEGEQIDVSVQMDVDEFFNLLFDRLEGQIDRRARGVFRSIYGGHLVQQVKSKECEHISERLEPFSAVQVEIKGKARLEDSLRAYVEGEVLQGENKYSCTSCGRHVDAVKRACLKDVPDNLIFNLKRFDYDIMTGMRTKVNDEFQFPDTLDIAPYTLSRLSDEGASDEPDYFQLTGVIVHSGTADSGHYYSFIRQRPSIKPIENSWVQFNDQDVTVFDPSQMRENCFGGSADAGFYHLPKFYSAYMLFYQRTSSIQKIEEQYRQHDSVNPVRIPLPYRMEHHIAQQNELFLRSYCAQDSTHAHFVRQLLERMLLGTGCSDHHTLETSMIEMVLEYVHQISSRWKDLPAVEDSLKLLGQCSEKCVDCAKTVARWFTATRVLEDVIVRSPFQLVRKSFAGLFSHVFAHLHSLKSTMDATGDDPTDLSTMYSRTLQCAIARLAKLWDIVTKSGRCWPEYFGILLSIPRLGDDEVVMLLDEEFLEKCVDIVLIHVNNAEFTISRRLRTRYSTYLAAREKNRPFNHGLLIRFLVNLVLRVDLHHIPDGDYRLSDKKIGLTPSELEVLGVGRMPPNLEWVLRMIAGRQNPTAVNDLVIYLAGDPNLAGALSEVLHKGLNDRLIHVAVSFLTPILTFCESCQSEHRIVDLVQAALDSIATVGIDYSREYFEFVDAVSRLENQSIEADRGFLEEEVLKTVPRWAPTFLLSPVDGQTHIRHATMDILKRLVFNPLEESETEDLRLHRQLRGLVQEFAKDAQAFAHSTFLTSRARENAALSPGQANQLIEVVEHCLGYFDLDNAQEVEQVNSIQTTMAALRAKAESAVETMSADWQENSSELAELSTEDFEELQSP</sequence>
<dbReference type="FunFam" id="3.90.70.10:FF:000022">
    <property type="entry name" value="Ubiquitin carboxyl-terminal hydrolase 24"/>
    <property type="match status" value="1"/>
</dbReference>
<feature type="region of interest" description="Disordered" evidence="1">
    <location>
        <begin position="147"/>
        <end position="196"/>
    </location>
</feature>
<organism evidence="3 4">
    <name type="scientific">Exophiala xenobiotica</name>
    <dbReference type="NCBI Taxonomy" id="348802"/>
    <lineage>
        <taxon>Eukaryota</taxon>
        <taxon>Fungi</taxon>
        <taxon>Dikarya</taxon>
        <taxon>Ascomycota</taxon>
        <taxon>Pezizomycotina</taxon>
        <taxon>Eurotiomycetes</taxon>
        <taxon>Chaetothyriomycetidae</taxon>
        <taxon>Chaetothyriales</taxon>
        <taxon>Herpotrichiellaceae</taxon>
        <taxon>Exophiala</taxon>
    </lineage>
</organism>
<dbReference type="InterPro" id="IPR016024">
    <property type="entry name" value="ARM-type_fold"/>
</dbReference>
<feature type="compositionally biased region" description="Acidic residues" evidence="1">
    <location>
        <begin position="2529"/>
        <end position="2539"/>
    </location>
</feature>
<dbReference type="InterPro" id="IPR018200">
    <property type="entry name" value="USP_CS"/>
</dbReference>
<dbReference type="InterPro" id="IPR028889">
    <property type="entry name" value="USP"/>
</dbReference>
<feature type="compositionally biased region" description="Acidic residues" evidence="1">
    <location>
        <begin position="171"/>
        <end position="180"/>
    </location>
</feature>
<dbReference type="HOGENOM" id="CLU_228178_0_0_1"/>
<dbReference type="Proteomes" id="UP000054342">
    <property type="component" value="Unassembled WGS sequence"/>
</dbReference>
<dbReference type="PANTHER" id="PTHR24006:SF827">
    <property type="entry name" value="UBIQUITIN CARBOXYL-TERMINAL HYDROLASE 34"/>
    <property type="match status" value="1"/>
</dbReference>
<proteinExistence type="predicted"/>
<reference evidence="3 4" key="1">
    <citation type="submission" date="2015-01" db="EMBL/GenBank/DDBJ databases">
        <title>The Genome Sequence of Exophiala xenobiotica CBS118157.</title>
        <authorList>
            <consortium name="The Broad Institute Genomics Platform"/>
            <person name="Cuomo C."/>
            <person name="de Hoog S."/>
            <person name="Gorbushina A."/>
            <person name="Stielow B."/>
            <person name="Teixiera M."/>
            <person name="Abouelleil A."/>
            <person name="Chapman S.B."/>
            <person name="Priest M."/>
            <person name="Young S.K."/>
            <person name="Wortman J."/>
            <person name="Nusbaum C."/>
            <person name="Birren B."/>
        </authorList>
    </citation>
    <scope>NUCLEOTIDE SEQUENCE [LARGE SCALE GENOMIC DNA]</scope>
    <source>
        <strain evidence="3 4">CBS 118157</strain>
    </source>
</reference>
<dbReference type="GO" id="GO:0016579">
    <property type="term" value="P:protein deubiquitination"/>
    <property type="evidence" value="ECO:0007669"/>
    <property type="project" value="InterPro"/>
</dbReference>
<dbReference type="InterPro" id="IPR021905">
    <property type="entry name" value="DUF3517"/>
</dbReference>
<dbReference type="PANTHER" id="PTHR24006">
    <property type="entry name" value="UBIQUITIN CARBOXYL-TERMINAL HYDROLASE"/>
    <property type="match status" value="1"/>
</dbReference>